<sequence length="109" mass="11348">MDGYQAIGEHAKLQAWHTAIIEGVRKVTHIAPAEADGTICHDLVIQPGVVGIPDPSEIGLCAGATNATYAVTTEVYPDSRTVDGEQCNRAQVAAITSGLRHLISEGVAG</sequence>
<accession>A0A7S3F7I8</accession>
<organism evidence="1">
    <name type="scientific">Haptolina ericina</name>
    <dbReference type="NCBI Taxonomy" id="156174"/>
    <lineage>
        <taxon>Eukaryota</taxon>
        <taxon>Haptista</taxon>
        <taxon>Haptophyta</taxon>
        <taxon>Prymnesiophyceae</taxon>
        <taxon>Prymnesiales</taxon>
        <taxon>Prymnesiaceae</taxon>
        <taxon>Haptolina</taxon>
    </lineage>
</organism>
<dbReference type="Gene3D" id="3.40.630.10">
    <property type="entry name" value="Zn peptidases"/>
    <property type="match status" value="1"/>
</dbReference>
<evidence type="ECO:0000313" key="1">
    <source>
        <dbReference type="EMBL" id="CAE0131738.1"/>
    </source>
</evidence>
<protein>
    <submittedName>
        <fullName evidence="1">Uncharacterized protein</fullName>
    </submittedName>
</protein>
<reference evidence="1" key="1">
    <citation type="submission" date="2021-01" db="EMBL/GenBank/DDBJ databases">
        <authorList>
            <person name="Corre E."/>
            <person name="Pelletier E."/>
            <person name="Niang G."/>
            <person name="Scheremetjew M."/>
            <person name="Finn R."/>
            <person name="Kale V."/>
            <person name="Holt S."/>
            <person name="Cochrane G."/>
            <person name="Meng A."/>
            <person name="Brown T."/>
            <person name="Cohen L."/>
        </authorList>
    </citation>
    <scope>NUCLEOTIDE SEQUENCE</scope>
    <source>
        <strain evidence="1">CCMP281</strain>
    </source>
</reference>
<proteinExistence type="predicted"/>
<name>A0A7S3F7I8_9EUKA</name>
<gene>
    <name evidence="1" type="ORF">HERI1096_LOCUS28842</name>
</gene>
<dbReference type="EMBL" id="HBHX01052229">
    <property type="protein sequence ID" value="CAE0131738.1"/>
    <property type="molecule type" value="Transcribed_RNA"/>
</dbReference>
<dbReference type="AlphaFoldDB" id="A0A7S3F7I8"/>